<evidence type="ECO:0000256" key="11">
    <source>
        <dbReference type="ARBA" id="ARBA00042072"/>
    </source>
</evidence>
<dbReference type="InterPro" id="IPR013011">
    <property type="entry name" value="PTS_EIIB_2"/>
</dbReference>
<comment type="subcellular location">
    <subcellularLocation>
        <location evidence="1">Cytoplasm</location>
    </subcellularLocation>
</comment>
<evidence type="ECO:0000256" key="5">
    <source>
        <dbReference type="ARBA" id="ARBA00022679"/>
    </source>
</evidence>
<dbReference type="PROSITE" id="PS51094">
    <property type="entry name" value="PTS_EIIA_TYPE_2"/>
    <property type="match status" value="1"/>
</dbReference>
<gene>
    <name evidence="15" type="ORF">GCM10011346_12640</name>
</gene>
<accession>A0ABQ2NQH4</accession>
<dbReference type="InterPro" id="IPR011608">
    <property type="entry name" value="PRD"/>
</dbReference>
<dbReference type="Gene3D" id="3.40.930.10">
    <property type="entry name" value="Mannitol-specific EII, Chain A"/>
    <property type="match status" value="1"/>
</dbReference>
<reference evidence="16" key="1">
    <citation type="journal article" date="2019" name="Int. J. Syst. Evol. Microbiol.">
        <title>The Global Catalogue of Microorganisms (GCM) 10K type strain sequencing project: providing services to taxonomists for standard genome sequencing and annotation.</title>
        <authorList>
            <consortium name="The Broad Institute Genomics Platform"/>
            <consortium name="The Broad Institute Genome Sequencing Center for Infectious Disease"/>
            <person name="Wu L."/>
            <person name="Ma J."/>
        </authorList>
    </citation>
    <scope>NUCLEOTIDE SEQUENCE [LARGE SCALE GENOMIC DNA]</scope>
    <source>
        <strain evidence="16">CGMCC 1.7693</strain>
    </source>
</reference>
<evidence type="ECO:0000256" key="2">
    <source>
        <dbReference type="ARBA" id="ARBA00022448"/>
    </source>
</evidence>
<feature type="domain" description="PRD" evidence="14">
    <location>
        <begin position="184"/>
        <end position="284"/>
    </location>
</feature>
<dbReference type="EMBL" id="BMLW01000003">
    <property type="protein sequence ID" value="GGP09265.1"/>
    <property type="molecule type" value="Genomic_DNA"/>
</dbReference>
<feature type="domain" description="PTS EIIB type-2" evidence="13">
    <location>
        <begin position="400"/>
        <end position="487"/>
    </location>
</feature>
<keyword evidence="15" id="KW-0762">Sugar transport</keyword>
<dbReference type="InterPro" id="IPR036634">
    <property type="entry name" value="PRD_sf"/>
</dbReference>
<evidence type="ECO:0000256" key="3">
    <source>
        <dbReference type="ARBA" id="ARBA00022490"/>
    </source>
</evidence>
<dbReference type="InterPro" id="IPR036095">
    <property type="entry name" value="PTS_EIIB-like_sf"/>
</dbReference>
<dbReference type="InterPro" id="IPR051351">
    <property type="entry name" value="Ascorbate-PTS_EIIA_comp"/>
</dbReference>
<dbReference type="PROSITE" id="PS51372">
    <property type="entry name" value="PRD_2"/>
    <property type="match status" value="2"/>
</dbReference>
<evidence type="ECO:0000256" key="7">
    <source>
        <dbReference type="ARBA" id="ARBA00022777"/>
    </source>
</evidence>
<name>A0ABQ2NQH4_9BACI</name>
<dbReference type="InterPro" id="IPR016152">
    <property type="entry name" value="PTrfase/Anion_transptr"/>
</dbReference>
<evidence type="ECO:0000256" key="8">
    <source>
        <dbReference type="ARBA" id="ARBA00023159"/>
    </source>
</evidence>
<dbReference type="Pfam" id="PF05043">
    <property type="entry name" value="Mga"/>
    <property type="match status" value="1"/>
</dbReference>
<protein>
    <recommendedName>
        <fullName evidence="10">Ascorbate-specific PTS system EIIA component</fullName>
    </recommendedName>
    <alternativeName>
        <fullName evidence="11">Ascorbate-specific phosphotransferase enzyme IIA component</fullName>
    </alternativeName>
</protein>
<dbReference type="PANTHER" id="PTHR36203:SF1">
    <property type="entry name" value="ASCORBATE-SPECIFIC PTS SYSTEM EIIA COMPONENT"/>
    <property type="match status" value="1"/>
</dbReference>
<keyword evidence="6" id="KW-0598">Phosphotransferase system</keyword>
<organism evidence="15 16">
    <name type="scientific">Oceanobacillus neutriphilus</name>
    <dbReference type="NCBI Taxonomy" id="531815"/>
    <lineage>
        <taxon>Bacteria</taxon>
        <taxon>Bacillati</taxon>
        <taxon>Bacillota</taxon>
        <taxon>Bacilli</taxon>
        <taxon>Bacillales</taxon>
        <taxon>Bacillaceae</taxon>
        <taxon>Oceanobacillus</taxon>
    </lineage>
</organism>
<evidence type="ECO:0000256" key="6">
    <source>
        <dbReference type="ARBA" id="ARBA00022683"/>
    </source>
</evidence>
<proteinExistence type="predicted"/>
<dbReference type="Proteomes" id="UP000641206">
    <property type="component" value="Unassembled WGS sequence"/>
</dbReference>
<keyword evidence="16" id="KW-1185">Reference proteome</keyword>
<evidence type="ECO:0000256" key="9">
    <source>
        <dbReference type="ARBA" id="ARBA00037387"/>
    </source>
</evidence>
<dbReference type="SUPFAM" id="SSF52794">
    <property type="entry name" value="PTS system IIB component-like"/>
    <property type="match status" value="1"/>
</dbReference>
<keyword evidence="4" id="KW-0597">Phosphoprotein</keyword>
<evidence type="ECO:0000259" key="14">
    <source>
        <dbReference type="PROSITE" id="PS51372"/>
    </source>
</evidence>
<dbReference type="InterPro" id="IPR007737">
    <property type="entry name" value="Mga_HTH"/>
</dbReference>
<evidence type="ECO:0000259" key="13">
    <source>
        <dbReference type="PROSITE" id="PS51099"/>
    </source>
</evidence>
<dbReference type="PANTHER" id="PTHR36203">
    <property type="entry name" value="ASCORBATE-SPECIFIC PTS SYSTEM EIIA COMPONENT"/>
    <property type="match status" value="1"/>
</dbReference>
<feature type="domain" description="PTS EIIA type-2" evidence="12">
    <location>
        <begin position="540"/>
        <end position="681"/>
    </location>
</feature>
<keyword evidence="8" id="KW-0010">Activator</keyword>
<keyword evidence="7" id="KW-0418">Kinase</keyword>
<evidence type="ECO:0000256" key="1">
    <source>
        <dbReference type="ARBA" id="ARBA00004496"/>
    </source>
</evidence>
<dbReference type="PROSITE" id="PS51099">
    <property type="entry name" value="PTS_EIIB_TYPE_2"/>
    <property type="match status" value="1"/>
</dbReference>
<dbReference type="Gene3D" id="1.10.1790.10">
    <property type="entry name" value="PRD domain"/>
    <property type="match status" value="1"/>
</dbReference>
<dbReference type="RefSeq" id="WP_188733604.1">
    <property type="nucleotide sequence ID" value="NZ_BMLW01000003.1"/>
</dbReference>
<evidence type="ECO:0000259" key="12">
    <source>
        <dbReference type="PROSITE" id="PS51094"/>
    </source>
</evidence>
<comment type="function">
    <text evidence="9">The phosphoenolpyruvate-dependent sugar phosphotransferase system (sugar PTS), a major carbohydrate active transport system, catalyzes the phosphorylation of incoming sugar substrates concomitantly with their translocation across the cell membrane. The enzyme II UlaABC PTS system is involved in ascorbate transport.</text>
</comment>
<evidence type="ECO:0000313" key="16">
    <source>
        <dbReference type="Proteomes" id="UP000641206"/>
    </source>
</evidence>
<dbReference type="InterPro" id="IPR002178">
    <property type="entry name" value="PTS_EIIA_type-2_dom"/>
</dbReference>
<keyword evidence="3" id="KW-0963">Cytoplasm</keyword>
<dbReference type="Pfam" id="PF00359">
    <property type="entry name" value="PTS_EIIA_2"/>
    <property type="match status" value="1"/>
</dbReference>
<comment type="caution">
    <text evidence="15">The sequence shown here is derived from an EMBL/GenBank/DDBJ whole genome shotgun (WGS) entry which is preliminary data.</text>
</comment>
<dbReference type="SUPFAM" id="SSF55804">
    <property type="entry name" value="Phoshotransferase/anion transport protein"/>
    <property type="match status" value="1"/>
</dbReference>
<evidence type="ECO:0000256" key="4">
    <source>
        <dbReference type="ARBA" id="ARBA00022553"/>
    </source>
</evidence>
<sequence>MGLDTRSRLIMEVLLRNPFITSKELVEDQQISKRQLTYLLSKINEYLKMKGLPKISRNKTGLFIIPDELFVQQQHKTQSIESHQDFFTEEQRILVIILMTLTSDEELSLVHFASSLQVSKNTILSDLKKVKEYVQNFEVNYVYNRTNGYLITGDEYAIRKLLISIIQECMDMSNGEKFAQRYGRIKEMDIKDIADRMMEIENRLQLKFTDDRMAIMPYVIASILKRVRLGYSIEHFQLRYEEIADTKEYLATEELFSDYKYVSTNERVYIALHLLSTTLHSSRFAEESVMPQIREAIELFLIDFERQACVILKDKEQLISQLLLHAAPAYYRIKYRLSELNQVDISFTKDFKELHYLVKKTLTPFAKLFDQPIPENEIIYFSILIGGWLSKQGDNVTEKIKAIVVCPHGTSISKMLMNTLKKVFPDFIFLGSMSLREFQEYKQDYHIIFSNVPLKTVKRQYCINKFPTNTEWKKLQKLVVNDLYGYKPQTPELDVIMQIVAENSTIQDKKKLRKELAAYLHGPSEISKFDLNVTKRNLLQMMKTDYVQFIDCVKDWKEAIYIAAQPLIRNNIIKTEYRDAVIQGYNYDSDYLFLGDKTVIPHTDPEYGALKVGMSFLIVNQGINFSKNKKANFVVLLSAIDREQHLRALLELTDIAQNDQKINQVIASASYQQIHELIKQFIENEKEEYSDV</sequence>
<keyword evidence="5" id="KW-0808">Transferase</keyword>
<evidence type="ECO:0000313" key="15">
    <source>
        <dbReference type="EMBL" id="GGP09265.1"/>
    </source>
</evidence>
<feature type="domain" description="PRD" evidence="14">
    <location>
        <begin position="288"/>
        <end position="395"/>
    </location>
</feature>
<dbReference type="SUPFAM" id="SSF63520">
    <property type="entry name" value="PTS-regulatory domain, PRD"/>
    <property type="match status" value="1"/>
</dbReference>
<dbReference type="CDD" id="cd05568">
    <property type="entry name" value="PTS_IIB_bgl_like"/>
    <property type="match status" value="1"/>
</dbReference>
<evidence type="ECO:0000256" key="10">
    <source>
        <dbReference type="ARBA" id="ARBA00041175"/>
    </source>
</evidence>
<keyword evidence="2" id="KW-0813">Transport</keyword>
<dbReference type="Pfam" id="PF00874">
    <property type="entry name" value="PRD"/>
    <property type="match status" value="2"/>
</dbReference>